<dbReference type="GO" id="GO:0008270">
    <property type="term" value="F:zinc ion binding"/>
    <property type="evidence" value="ECO:0007669"/>
    <property type="project" value="InterPro"/>
</dbReference>
<protein>
    <recommendedName>
        <fullName evidence="2">HNH nuclease domain-containing protein</fullName>
    </recommendedName>
</protein>
<dbReference type="AlphaFoldDB" id="A0A1F6WNL7"/>
<name>A0A1F6WNL7_9BACT</name>
<dbReference type="Proteomes" id="UP000179448">
    <property type="component" value="Unassembled WGS sequence"/>
</dbReference>
<dbReference type="SUPFAM" id="SSF48695">
    <property type="entry name" value="Multiheme cytochromes"/>
    <property type="match status" value="1"/>
</dbReference>
<dbReference type="GO" id="GO:0003676">
    <property type="term" value="F:nucleic acid binding"/>
    <property type="evidence" value="ECO:0007669"/>
    <property type="project" value="InterPro"/>
</dbReference>
<dbReference type="GO" id="GO:0004519">
    <property type="term" value="F:endonuclease activity"/>
    <property type="evidence" value="ECO:0007669"/>
    <property type="project" value="InterPro"/>
</dbReference>
<comment type="caution">
    <text evidence="3">The sequence shown here is derived from an EMBL/GenBank/DDBJ whole genome shotgun (WGS) entry which is preliminary data.</text>
</comment>
<accession>A0A1F6WNL7</accession>
<dbReference type="SMART" id="SM00507">
    <property type="entry name" value="HNHc"/>
    <property type="match status" value="1"/>
</dbReference>
<dbReference type="InterPro" id="IPR036280">
    <property type="entry name" value="Multihaem_cyt_sf"/>
</dbReference>
<feature type="domain" description="HNH nuclease" evidence="2">
    <location>
        <begin position="6"/>
        <end position="55"/>
    </location>
</feature>
<dbReference type="InterPro" id="IPR002711">
    <property type="entry name" value="HNH"/>
</dbReference>
<proteinExistence type="predicted"/>
<evidence type="ECO:0000256" key="1">
    <source>
        <dbReference type="SAM" id="Coils"/>
    </source>
</evidence>
<reference evidence="3 4" key="1">
    <citation type="journal article" date="2016" name="Nat. Commun.">
        <title>Thousands of microbial genomes shed light on interconnected biogeochemical processes in an aquifer system.</title>
        <authorList>
            <person name="Anantharaman K."/>
            <person name="Brown C.T."/>
            <person name="Hug L.A."/>
            <person name="Sharon I."/>
            <person name="Castelle C.J."/>
            <person name="Probst A.J."/>
            <person name="Thomas B.C."/>
            <person name="Singh A."/>
            <person name="Wilkins M.J."/>
            <person name="Karaoz U."/>
            <person name="Brodie E.L."/>
            <person name="Williams K.H."/>
            <person name="Hubbard S.S."/>
            <person name="Banfield J.F."/>
        </authorList>
    </citation>
    <scope>NUCLEOTIDE SEQUENCE [LARGE SCALE GENOMIC DNA]</scope>
</reference>
<dbReference type="EMBL" id="MFUQ01000018">
    <property type="protein sequence ID" value="OGI83416.1"/>
    <property type="molecule type" value="Genomic_DNA"/>
</dbReference>
<dbReference type="Pfam" id="PF01844">
    <property type="entry name" value="HNH"/>
    <property type="match status" value="1"/>
</dbReference>
<dbReference type="CDD" id="cd00085">
    <property type="entry name" value="HNHc"/>
    <property type="match status" value="1"/>
</dbReference>
<evidence type="ECO:0000313" key="4">
    <source>
        <dbReference type="Proteomes" id="UP000179448"/>
    </source>
</evidence>
<dbReference type="InterPro" id="IPR003615">
    <property type="entry name" value="HNH_nuc"/>
</dbReference>
<organism evidence="3 4">
    <name type="scientific">Candidatus Nomurabacteria bacterium RIFCSPLOWO2_01_FULL_36_10b</name>
    <dbReference type="NCBI Taxonomy" id="1801766"/>
    <lineage>
        <taxon>Bacteria</taxon>
        <taxon>Candidatus Nomuraibacteriota</taxon>
    </lineage>
</organism>
<dbReference type="STRING" id="1801766.A2997_01710"/>
<evidence type="ECO:0000313" key="3">
    <source>
        <dbReference type="EMBL" id="OGI83416.1"/>
    </source>
</evidence>
<dbReference type="Gene3D" id="1.10.30.50">
    <property type="match status" value="1"/>
</dbReference>
<feature type="coiled-coil region" evidence="1">
    <location>
        <begin position="93"/>
        <end position="127"/>
    </location>
</feature>
<sequence>MSFTENLKLEVKKIAAFRCCRCHEIGIEVHHIISQADGGTDDKDNAAPLCPNCHTNFGGNSERRKDIRQMRDWWYEVVKEKYHEGQEKWKKINDLLLEIKDGKDKKLNELENQLQGLQTDIKKMKNGTQSMIQHQANEYITATKLADRVHANFQCKKCGTAIGLMIGSNECPNCHTPI</sequence>
<dbReference type="SUPFAM" id="SSF58034">
    <property type="entry name" value="Multimerization domain of the phosphoprotein from sendai virus"/>
    <property type="match status" value="1"/>
</dbReference>
<evidence type="ECO:0000259" key="2">
    <source>
        <dbReference type="SMART" id="SM00507"/>
    </source>
</evidence>
<gene>
    <name evidence="3" type="ORF">A2997_01710</name>
</gene>
<keyword evidence="1" id="KW-0175">Coiled coil</keyword>